<feature type="non-terminal residue" evidence="1">
    <location>
        <position position="43"/>
    </location>
</feature>
<sequence length="43" mass="4966">EAFYKLTFTHTRQNPICTLKQEKESEDIDQTTIIQTPSSVLPL</sequence>
<gene>
    <name evidence="1" type="ORF">FCALED_LOCUS17699</name>
</gene>
<protein>
    <submittedName>
        <fullName evidence="1">10332_t:CDS:1</fullName>
    </submittedName>
</protein>
<name>A0A9N9NYX6_9GLOM</name>
<evidence type="ECO:0000313" key="2">
    <source>
        <dbReference type="Proteomes" id="UP000789570"/>
    </source>
</evidence>
<comment type="caution">
    <text evidence="1">The sequence shown here is derived from an EMBL/GenBank/DDBJ whole genome shotgun (WGS) entry which is preliminary data.</text>
</comment>
<dbReference type="Proteomes" id="UP000789570">
    <property type="component" value="Unassembled WGS sequence"/>
</dbReference>
<dbReference type="EMBL" id="CAJVPQ010028829">
    <property type="protein sequence ID" value="CAG8773796.1"/>
    <property type="molecule type" value="Genomic_DNA"/>
</dbReference>
<feature type="non-terminal residue" evidence="1">
    <location>
        <position position="1"/>
    </location>
</feature>
<keyword evidence="2" id="KW-1185">Reference proteome</keyword>
<evidence type="ECO:0000313" key="1">
    <source>
        <dbReference type="EMBL" id="CAG8773796.1"/>
    </source>
</evidence>
<dbReference type="AlphaFoldDB" id="A0A9N9NYX6"/>
<accession>A0A9N9NYX6</accession>
<proteinExistence type="predicted"/>
<reference evidence="1" key="1">
    <citation type="submission" date="2021-06" db="EMBL/GenBank/DDBJ databases">
        <authorList>
            <person name="Kallberg Y."/>
            <person name="Tangrot J."/>
            <person name="Rosling A."/>
        </authorList>
    </citation>
    <scope>NUCLEOTIDE SEQUENCE</scope>
    <source>
        <strain evidence="1">UK204</strain>
    </source>
</reference>
<organism evidence="1 2">
    <name type="scientific">Funneliformis caledonium</name>
    <dbReference type="NCBI Taxonomy" id="1117310"/>
    <lineage>
        <taxon>Eukaryota</taxon>
        <taxon>Fungi</taxon>
        <taxon>Fungi incertae sedis</taxon>
        <taxon>Mucoromycota</taxon>
        <taxon>Glomeromycotina</taxon>
        <taxon>Glomeromycetes</taxon>
        <taxon>Glomerales</taxon>
        <taxon>Glomeraceae</taxon>
        <taxon>Funneliformis</taxon>
    </lineage>
</organism>